<reference evidence="2" key="1">
    <citation type="journal article" date="2019" name="Int. J. Syst. Evol. Microbiol.">
        <title>The Global Catalogue of Microorganisms (GCM) 10K type strain sequencing project: providing services to taxonomists for standard genome sequencing and annotation.</title>
        <authorList>
            <consortium name="The Broad Institute Genomics Platform"/>
            <consortium name="The Broad Institute Genome Sequencing Center for Infectious Disease"/>
            <person name="Wu L."/>
            <person name="Ma J."/>
        </authorList>
    </citation>
    <scope>NUCLEOTIDE SEQUENCE [LARGE SCALE GENOMIC DNA]</scope>
    <source>
        <strain evidence="2">JCM 18326</strain>
    </source>
</reference>
<protein>
    <submittedName>
        <fullName evidence="1">Uncharacterized protein</fullName>
    </submittedName>
</protein>
<dbReference type="Proteomes" id="UP001500298">
    <property type="component" value="Unassembled WGS sequence"/>
</dbReference>
<proteinExistence type="predicted"/>
<dbReference type="EMBL" id="BAABJX010000045">
    <property type="protein sequence ID" value="GAA4842290.1"/>
    <property type="molecule type" value="Genomic_DNA"/>
</dbReference>
<gene>
    <name evidence="1" type="ORF">GCM10023331_29070</name>
</gene>
<comment type="caution">
    <text evidence="1">The sequence shown here is derived from an EMBL/GenBank/DDBJ whole genome shotgun (WGS) entry which is preliminary data.</text>
</comment>
<sequence length="115" mass="13535">MVNESGILFITEGLEFEWKGISHASVRIHNINSYSADSNGFKEYLHVIYKGDEYVKLIDDFEYNTHWLKDSFEYYGKKGICNYPFANGERAYTIYNNEEVYNRTRPSEPSGDFLY</sequence>
<name>A0ABP9DLF5_9BACT</name>
<evidence type="ECO:0000313" key="1">
    <source>
        <dbReference type="EMBL" id="GAA4842290.1"/>
    </source>
</evidence>
<organism evidence="1 2">
    <name type="scientific">Algivirga pacifica</name>
    <dbReference type="NCBI Taxonomy" id="1162670"/>
    <lineage>
        <taxon>Bacteria</taxon>
        <taxon>Pseudomonadati</taxon>
        <taxon>Bacteroidota</taxon>
        <taxon>Cytophagia</taxon>
        <taxon>Cytophagales</taxon>
        <taxon>Flammeovirgaceae</taxon>
        <taxon>Algivirga</taxon>
    </lineage>
</organism>
<accession>A0ABP9DLF5</accession>
<keyword evidence="2" id="KW-1185">Reference proteome</keyword>
<evidence type="ECO:0000313" key="2">
    <source>
        <dbReference type="Proteomes" id="UP001500298"/>
    </source>
</evidence>